<sequence>MPGFVGSCGCAFPQKVAAALTDPCLTMPPTLSWSISFCSILKHCFSQISDFYPRRILSAAFACSSRLTALAAAMKRCATSYTCRQSL</sequence>
<gene>
    <name evidence="1" type="ORF">IAI60_20260</name>
</gene>
<evidence type="ECO:0000313" key="1">
    <source>
        <dbReference type="EMBL" id="MBO1076947.1"/>
    </source>
</evidence>
<organism evidence="1 2">
    <name type="scientific">Roseomonas marmotae</name>
    <dbReference type="NCBI Taxonomy" id="2768161"/>
    <lineage>
        <taxon>Bacteria</taxon>
        <taxon>Pseudomonadati</taxon>
        <taxon>Pseudomonadota</taxon>
        <taxon>Alphaproteobacteria</taxon>
        <taxon>Acetobacterales</taxon>
        <taxon>Roseomonadaceae</taxon>
        <taxon>Roseomonas</taxon>
    </lineage>
</organism>
<evidence type="ECO:0000313" key="2">
    <source>
        <dbReference type="Proteomes" id="UP001518990"/>
    </source>
</evidence>
<keyword evidence="2" id="KW-1185">Reference proteome</keyword>
<reference evidence="1 2" key="1">
    <citation type="submission" date="2020-09" db="EMBL/GenBank/DDBJ databases">
        <title>Roseomonas.</title>
        <authorList>
            <person name="Zhu W."/>
        </authorList>
    </citation>
    <scope>NUCLEOTIDE SEQUENCE [LARGE SCALE GENOMIC DNA]</scope>
    <source>
        <strain evidence="1 2">1311</strain>
    </source>
</reference>
<dbReference type="EMBL" id="JACTNF010000035">
    <property type="protein sequence ID" value="MBO1076947.1"/>
    <property type="molecule type" value="Genomic_DNA"/>
</dbReference>
<name>A0ABS3KHN9_9PROT</name>
<dbReference type="Proteomes" id="UP001518990">
    <property type="component" value="Unassembled WGS sequence"/>
</dbReference>
<protein>
    <submittedName>
        <fullName evidence="1">Uncharacterized protein</fullName>
    </submittedName>
</protein>
<accession>A0ABS3KHN9</accession>
<proteinExistence type="predicted"/>
<dbReference type="RefSeq" id="WP_207450584.1">
    <property type="nucleotide sequence ID" value="NZ_CP061096.1"/>
</dbReference>
<comment type="caution">
    <text evidence="1">The sequence shown here is derived from an EMBL/GenBank/DDBJ whole genome shotgun (WGS) entry which is preliminary data.</text>
</comment>